<dbReference type="Proteomes" id="UP000285084">
    <property type="component" value="Unassembled WGS sequence"/>
</dbReference>
<protein>
    <submittedName>
        <fullName evidence="2">Uncharacterized protein</fullName>
    </submittedName>
</protein>
<evidence type="ECO:0000313" key="2">
    <source>
        <dbReference type="EMBL" id="RKK49113.1"/>
    </source>
</evidence>
<evidence type="ECO:0000313" key="3">
    <source>
        <dbReference type="Proteomes" id="UP000285084"/>
    </source>
</evidence>
<dbReference type="AlphaFoldDB" id="A0A420M6D5"/>
<reference evidence="2 3" key="1">
    <citation type="journal article" date="2018" name="Sci. Rep.">
        <title>Characterisation of pathogen-specific regions and novel effector candidates in Fusarium oxysporum f. sp. cepae.</title>
        <authorList>
            <person name="Armitage A.D."/>
            <person name="Taylor A."/>
            <person name="Sobczyk M.K."/>
            <person name="Baxter L."/>
            <person name="Greenfield B.P."/>
            <person name="Bates H.J."/>
            <person name="Wilson F."/>
            <person name="Jackson A.C."/>
            <person name="Ott S."/>
            <person name="Harrison R.J."/>
            <person name="Clarkson J.P."/>
        </authorList>
    </citation>
    <scope>NUCLEOTIDE SEQUENCE [LARGE SCALE GENOMIC DNA]</scope>
    <source>
        <strain evidence="2 3">Fo_A13</strain>
    </source>
</reference>
<sequence>MYLLRACWAIGEVGALRAEAVGALLGGGTVPGVVAGGLAAAFAQGESMA</sequence>
<evidence type="ECO:0000256" key="1">
    <source>
        <dbReference type="SAM" id="Phobius"/>
    </source>
</evidence>
<feature type="non-terminal residue" evidence="2">
    <location>
        <position position="49"/>
    </location>
</feature>
<keyword evidence="1" id="KW-0812">Transmembrane</keyword>
<accession>A0A420M6D5</accession>
<comment type="caution">
    <text evidence="2">The sequence shown here is derived from an EMBL/GenBank/DDBJ whole genome shotgun (WGS) entry which is preliminary data.</text>
</comment>
<organism evidence="2 3">
    <name type="scientific">Fusarium oxysporum</name>
    <name type="common">Fusarium vascular wilt</name>
    <dbReference type="NCBI Taxonomy" id="5507"/>
    <lineage>
        <taxon>Eukaryota</taxon>
        <taxon>Fungi</taxon>
        <taxon>Dikarya</taxon>
        <taxon>Ascomycota</taxon>
        <taxon>Pezizomycotina</taxon>
        <taxon>Sordariomycetes</taxon>
        <taxon>Hypocreomycetidae</taxon>
        <taxon>Hypocreales</taxon>
        <taxon>Nectriaceae</taxon>
        <taxon>Fusarium</taxon>
        <taxon>Fusarium oxysporum species complex</taxon>
    </lineage>
</organism>
<name>A0A420M6D5_FUSOX</name>
<feature type="transmembrane region" description="Helical" evidence="1">
    <location>
        <begin position="20"/>
        <end position="43"/>
    </location>
</feature>
<dbReference type="EMBL" id="MRCX01001423">
    <property type="protein sequence ID" value="RKK49113.1"/>
    <property type="molecule type" value="Genomic_DNA"/>
</dbReference>
<keyword evidence="1" id="KW-0472">Membrane</keyword>
<keyword evidence="1" id="KW-1133">Transmembrane helix</keyword>
<gene>
    <name evidence="2" type="ORF">BFJ69_g18101</name>
</gene>
<proteinExistence type="predicted"/>